<reference evidence="1" key="1">
    <citation type="journal article" date="2013" name="J. Plant Res.">
        <title>Effect of fungi and light on seed germination of three Opuntia species from semiarid lands of central Mexico.</title>
        <authorList>
            <person name="Delgado-Sanchez P."/>
            <person name="Jimenez-Bremont J.F."/>
            <person name="Guerrero-Gonzalez Mde L."/>
            <person name="Flores J."/>
        </authorList>
    </citation>
    <scope>NUCLEOTIDE SEQUENCE</scope>
    <source>
        <tissue evidence="1">Cladode</tissue>
    </source>
</reference>
<sequence length="146" mass="16898">MGRLNPSTRLTPYEDKSLWPWWSVNWASVAGATPPSPSHSSRPPQSPVAHLRCPPVNVHPVRAQMRPDQWVAGARNERWVRVWRANPPRSKTGKPELGWMAGQMVKGQLFTTVRMSSDWAWARARMARKLRRREKENEMKAMVFIF</sequence>
<organism evidence="1">
    <name type="scientific">Opuntia streptacantha</name>
    <name type="common">Prickly pear cactus</name>
    <name type="synonym">Opuntia cardona</name>
    <dbReference type="NCBI Taxonomy" id="393608"/>
    <lineage>
        <taxon>Eukaryota</taxon>
        <taxon>Viridiplantae</taxon>
        <taxon>Streptophyta</taxon>
        <taxon>Embryophyta</taxon>
        <taxon>Tracheophyta</taxon>
        <taxon>Spermatophyta</taxon>
        <taxon>Magnoliopsida</taxon>
        <taxon>eudicotyledons</taxon>
        <taxon>Gunneridae</taxon>
        <taxon>Pentapetalae</taxon>
        <taxon>Caryophyllales</taxon>
        <taxon>Cactineae</taxon>
        <taxon>Cactaceae</taxon>
        <taxon>Opuntioideae</taxon>
        <taxon>Opuntia</taxon>
    </lineage>
</organism>
<reference evidence="1" key="2">
    <citation type="submission" date="2020-07" db="EMBL/GenBank/DDBJ databases">
        <authorList>
            <person name="Vera ALvarez R."/>
            <person name="Arias-Moreno D.M."/>
            <person name="Jimenez-Jacinto V."/>
            <person name="Jimenez-Bremont J.F."/>
            <person name="Swaminathan K."/>
            <person name="Moose S.P."/>
            <person name="Guerrero-Gonzalez M.L."/>
            <person name="Marino-Ramirez L."/>
            <person name="Landsman D."/>
            <person name="Rodriguez-Kessler M."/>
            <person name="Delgado-Sanchez P."/>
        </authorList>
    </citation>
    <scope>NUCLEOTIDE SEQUENCE</scope>
    <source>
        <tissue evidence="1">Cladode</tissue>
    </source>
</reference>
<accession>A0A7C9E2Z8</accession>
<proteinExistence type="predicted"/>
<evidence type="ECO:0000313" key="1">
    <source>
        <dbReference type="EMBL" id="MBA4654265.1"/>
    </source>
</evidence>
<dbReference type="AlphaFoldDB" id="A0A7C9E2Z8"/>
<dbReference type="EMBL" id="GISG01182765">
    <property type="protein sequence ID" value="MBA4654265.1"/>
    <property type="molecule type" value="Transcribed_RNA"/>
</dbReference>
<name>A0A7C9E2Z8_OPUST</name>
<protein>
    <submittedName>
        <fullName evidence="1">Uncharacterized protein</fullName>
    </submittedName>
</protein>